<accession>A0ABX1TJP4</accession>
<dbReference type="Proteomes" id="UP000760480">
    <property type="component" value="Unassembled WGS sequence"/>
</dbReference>
<reference evidence="1 2" key="1">
    <citation type="submission" date="2019-03" db="EMBL/GenBank/DDBJ databases">
        <title>Metabolic reconstructions from genomes of highly enriched 'Candidatus Accumulibacter' and 'Candidatus Competibacter' bioreactor populations.</title>
        <authorList>
            <person name="Annavajhala M.K."/>
            <person name="Welles L."/>
            <person name="Abbas B."/>
            <person name="Sorokin D."/>
            <person name="Park H."/>
            <person name="Van Loosdrecht M."/>
            <person name="Chandran K."/>
        </authorList>
    </citation>
    <scope>NUCLEOTIDE SEQUENCE [LARGE SCALE GENOMIC DNA]</scope>
    <source>
        <strain evidence="1 2">SBR_G</strain>
    </source>
</reference>
<dbReference type="Pfam" id="PF01724">
    <property type="entry name" value="DUF29"/>
    <property type="match status" value="1"/>
</dbReference>
<proteinExistence type="predicted"/>
<organism evidence="1 2">
    <name type="scientific">Candidatus Competibacter phosphatis</name>
    <dbReference type="NCBI Taxonomy" id="221280"/>
    <lineage>
        <taxon>Bacteria</taxon>
        <taxon>Pseudomonadati</taxon>
        <taxon>Pseudomonadota</taxon>
        <taxon>Gammaproteobacteria</taxon>
        <taxon>Candidatus Competibacteraceae</taxon>
        <taxon>Candidatus Competibacter</taxon>
    </lineage>
</organism>
<protein>
    <submittedName>
        <fullName evidence="1">DUF29 domain-containing protein</fullName>
    </submittedName>
</protein>
<comment type="caution">
    <text evidence="1">The sequence shown here is derived from an EMBL/GenBank/DDBJ whole genome shotgun (WGS) entry which is preliminary data.</text>
</comment>
<dbReference type="Gene3D" id="1.20.1220.20">
    <property type="entry name" value="Uncharcterised protein PF01724"/>
    <property type="match status" value="1"/>
</dbReference>
<sequence>MFNSVTLHDRDFHAWTLQQSALLREGRLSEADVEHIAEKLESMGTSEQRELINRLAVLMAHLLKWQFQSELRSNRWRNTINVQRFDVKELLEENPNLINNLNERMVKAYLTSSSLAVKETSLNRQMFPPHCPFSAEQLLSEDYWLENAVSDCWGCCHGFYGTLYRAVRQTVPLGHVRYQDQGSVGVLFLDWMD</sequence>
<keyword evidence="2" id="KW-1185">Reference proteome</keyword>
<dbReference type="InterPro" id="IPR002636">
    <property type="entry name" value="DUF29"/>
</dbReference>
<dbReference type="EMBL" id="SPMZ01000011">
    <property type="protein sequence ID" value="NMQ18393.1"/>
    <property type="molecule type" value="Genomic_DNA"/>
</dbReference>
<name>A0ABX1TJP4_9GAMM</name>
<dbReference type="PANTHER" id="PTHR34235">
    <property type="entry name" value="SLR1203 PROTEIN-RELATED"/>
    <property type="match status" value="1"/>
</dbReference>
<evidence type="ECO:0000313" key="1">
    <source>
        <dbReference type="EMBL" id="NMQ18393.1"/>
    </source>
</evidence>
<gene>
    <name evidence="1" type="ORF">E4P82_03770</name>
</gene>
<evidence type="ECO:0000313" key="2">
    <source>
        <dbReference type="Proteomes" id="UP000760480"/>
    </source>
</evidence>
<dbReference type="PANTHER" id="PTHR34235:SF4">
    <property type="entry name" value="SLR0291 PROTEIN"/>
    <property type="match status" value="1"/>
</dbReference>